<evidence type="ECO:0000313" key="2">
    <source>
        <dbReference type="Proteomes" id="UP000179242"/>
    </source>
</evidence>
<evidence type="ECO:0000313" key="1">
    <source>
        <dbReference type="EMBL" id="OGC39645.1"/>
    </source>
</evidence>
<gene>
    <name evidence="1" type="ORF">A2438_07240</name>
</gene>
<sequence>MATGMDLVRRDLREEARRKSRLLYAALQGLRDEGTELNLAEATFDLVSLLLVRWGVDAADEANQWRAFATVVSSVNLGLDWATQGNVEKAAAILSKGKLPIAFALGEKTLEEEVREPAEGLLKRVVFRLGIERRSFFGSLDPPDEEKIRRWANGDICDGHGLPPASREELEEVYLSFLRETETVIRIGEKVRWGAILGKGGVTGFATEWFKRPSREKPGNGGLIRPFLTTLACRAWIGFHRSIGESISSTRSAPPVELLFYLDPPILEELLERVMFEPEDLAEAMAKAEKDTRAFVSRGGLFLSPSAEEVEEILQAVGLYFSRFTSDVREFYFHYVAEPEAVQEVEVDRFWRSRLFVFTFKSSVSVRLREEQAVRDRAWELVPKVKSLGELAKILEGFHHWPEKNRAEVFPNVNVRGLLKDIRGEEALERASKALIGIWKILRGTSNEEIKDWIRFREKIDWSAISPALLFRLAAEASIVENQGWRAEVLFIAQFVAWKVDDLEKVEWDQDLFAVILPCVKGSLTKNDWKRLLRESSRFSAGKMGTVWVEMPKKERVENFFELDPFNTSILLRDLSAKQVEVLFAVLKYLRVQEGFSKRWDSWLFGHRRSIGFSLSALQNPSSPGEKAFGELVRGYGRSI</sequence>
<proteinExistence type="predicted"/>
<dbReference type="Proteomes" id="UP000179242">
    <property type="component" value="Unassembled WGS sequence"/>
</dbReference>
<accession>A0A1F4U3T3</accession>
<comment type="caution">
    <text evidence="1">The sequence shown here is derived from an EMBL/GenBank/DDBJ whole genome shotgun (WGS) entry which is preliminary data.</text>
</comment>
<organism evidence="1 2">
    <name type="scientific">candidate division WOR-1 bacterium RIFOXYC2_FULL_46_14</name>
    <dbReference type="NCBI Taxonomy" id="1802587"/>
    <lineage>
        <taxon>Bacteria</taxon>
        <taxon>Bacillati</taxon>
        <taxon>Saganbacteria</taxon>
    </lineage>
</organism>
<name>A0A1F4U3T3_UNCSA</name>
<dbReference type="AlphaFoldDB" id="A0A1F4U3T3"/>
<dbReference type="EMBL" id="MEUJ01000007">
    <property type="protein sequence ID" value="OGC39645.1"/>
    <property type="molecule type" value="Genomic_DNA"/>
</dbReference>
<reference evidence="1 2" key="1">
    <citation type="journal article" date="2016" name="Nat. Commun.">
        <title>Thousands of microbial genomes shed light on interconnected biogeochemical processes in an aquifer system.</title>
        <authorList>
            <person name="Anantharaman K."/>
            <person name="Brown C.T."/>
            <person name="Hug L.A."/>
            <person name="Sharon I."/>
            <person name="Castelle C.J."/>
            <person name="Probst A.J."/>
            <person name="Thomas B.C."/>
            <person name="Singh A."/>
            <person name="Wilkins M.J."/>
            <person name="Karaoz U."/>
            <person name="Brodie E.L."/>
            <person name="Williams K.H."/>
            <person name="Hubbard S.S."/>
            <person name="Banfield J.F."/>
        </authorList>
    </citation>
    <scope>NUCLEOTIDE SEQUENCE [LARGE SCALE GENOMIC DNA]</scope>
</reference>
<protein>
    <submittedName>
        <fullName evidence="1">Uncharacterized protein</fullName>
    </submittedName>
</protein>